<evidence type="ECO:0000313" key="3">
    <source>
        <dbReference type="EMBL" id="TDK85208.1"/>
    </source>
</evidence>
<feature type="domain" description="ARB-07466-like C-terminal" evidence="2">
    <location>
        <begin position="239"/>
        <end position="312"/>
    </location>
</feature>
<evidence type="ECO:0000313" key="4">
    <source>
        <dbReference type="Proteomes" id="UP000294929"/>
    </source>
</evidence>
<dbReference type="Pfam" id="PF26571">
    <property type="entry name" value="VldE"/>
    <property type="match status" value="1"/>
</dbReference>
<keyword evidence="3" id="KW-0378">Hydrolase</keyword>
<evidence type="ECO:0000256" key="1">
    <source>
        <dbReference type="SAM" id="Coils"/>
    </source>
</evidence>
<feature type="coiled-coil region" evidence="1">
    <location>
        <begin position="44"/>
        <end position="109"/>
    </location>
</feature>
<organism evidence="3 4">
    <name type="scientific">Mycolicibacterium mucogenicum</name>
    <name type="common">Mycobacterium mucogenicum</name>
    <dbReference type="NCBI Taxonomy" id="56689"/>
    <lineage>
        <taxon>Bacteria</taxon>
        <taxon>Bacillati</taxon>
        <taxon>Actinomycetota</taxon>
        <taxon>Actinomycetes</taxon>
        <taxon>Mycobacteriales</taxon>
        <taxon>Mycobacteriaceae</taxon>
        <taxon>Mycolicibacterium</taxon>
    </lineage>
</organism>
<dbReference type="Gene3D" id="6.10.250.3150">
    <property type="match status" value="1"/>
</dbReference>
<dbReference type="Proteomes" id="UP000294929">
    <property type="component" value="Unassembled WGS sequence"/>
</dbReference>
<evidence type="ECO:0000259" key="2">
    <source>
        <dbReference type="Pfam" id="PF26571"/>
    </source>
</evidence>
<proteinExistence type="predicted"/>
<dbReference type="AlphaFoldDB" id="A0A4R5W8X7"/>
<sequence>MKDHSPLVAHGVVRKPVVGAIAGLVALSVVWGGVAHADPPQDGLAQLNELSRQAEQLSETIRNAQPDLDAKLQSLSRADKKHSDDLAGLEATKAQLDIYQQDVDQYAAAAYMGGRTDGVSAILTASSPANLIDTLAVQRVVATEISEQMRGFRQAYREAQAIEEASSKSAADAKVAVDAAAAVRADLQNMRARLRKQMAAVSAGYAALPPAQQAGVVLPTAAVTAALGPIAPIPTVGMSGLVPNARVIVDYIMATYPGVKSIGGVRADRLPDHPSGHAVDIMIGSDMSLGDEIKADLESQAGRFGISYTMWRVAAHFDHVHVTVS</sequence>
<comment type="caution">
    <text evidence="3">The sequence shown here is derived from an EMBL/GenBank/DDBJ whole genome shotgun (WGS) entry which is preliminary data.</text>
</comment>
<accession>A0A4R5W8X7</accession>
<keyword evidence="1" id="KW-0175">Coiled coil</keyword>
<dbReference type="RefSeq" id="WP_133428027.1">
    <property type="nucleotide sequence ID" value="NZ_SDLO01000026.1"/>
</dbReference>
<dbReference type="InterPro" id="IPR058593">
    <property type="entry name" value="ARB_07466-like_C"/>
</dbReference>
<dbReference type="EMBL" id="SDLO01000026">
    <property type="protein sequence ID" value="TDK85208.1"/>
    <property type="molecule type" value="Genomic_DNA"/>
</dbReference>
<name>A0A4R5W8X7_MYCMU</name>
<dbReference type="GO" id="GO:0016787">
    <property type="term" value="F:hydrolase activity"/>
    <property type="evidence" value="ECO:0007669"/>
    <property type="project" value="UniProtKB-KW"/>
</dbReference>
<reference evidence="3 4" key="1">
    <citation type="submission" date="2019-01" db="EMBL/GenBank/DDBJ databases">
        <title>High-quality-draft genome sequences of five non-tuberculosis mycobacteriaceae isolated from a nosocomial environment.</title>
        <authorList>
            <person name="Tiago I."/>
            <person name="Alarico S."/>
            <person name="Pereira S.G."/>
            <person name="Coelho C."/>
            <person name="Maranha A."/>
            <person name="Empadinhas N."/>
        </authorList>
    </citation>
    <scope>NUCLEOTIDE SEQUENCE [LARGE SCALE GENOMIC DNA]</scope>
    <source>
        <strain evidence="3 4">24AIII</strain>
    </source>
</reference>
<protein>
    <submittedName>
        <fullName evidence="3">Glycoside hydrolase</fullName>
    </submittedName>
</protein>
<gene>
    <name evidence="3" type="ORF">EUA03_22970</name>
</gene>